<dbReference type="AlphaFoldDB" id="A0A2R5HF63"/>
<dbReference type="Proteomes" id="UP000245021">
    <property type="component" value="Unassembled WGS sequence"/>
</dbReference>
<dbReference type="EMBL" id="BFFO01000004">
    <property type="protein sequence ID" value="GBG96709.1"/>
    <property type="molecule type" value="Genomic_DNA"/>
</dbReference>
<protein>
    <recommendedName>
        <fullName evidence="4">Pore-forming protein</fullName>
    </recommendedName>
</protein>
<comment type="caution">
    <text evidence="2">The sequence shown here is derived from an EMBL/GenBank/DDBJ whole genome shotgun (WGS) entry which is preliminary data.</text>
</comment>
<sequence>MESGYFQPLHNQFKVAWIWWVILLSFEQVLYYENNLQFNWLTAFLMVLIIAYLYFLIRQRRFFASKHHLYFTRDFRLGMVNIDLAYISHVRLKKNSLNFVYMGKDYHYFVMGRSNKLLEEVLKDNHVEFKRSTK</sequence>
<feature type="transmembrane region" description="Helical" evidence="1">
    <location>
        <begin position="12"/>
        <end position="32"/>
    </location>
</feature>
<feature type="transmembrane region" description="Helical" evidence="1">
    <location>
        <begin position="38"/>
        <end position="57"/>
    </location>
</feature>
<reference evidence="2 3" key="1">
    <citation type="journal article" date="2018" name="Genome Announc.">
        <title>Draft Genome Sequence of Lactococcus sp. Strain NtB2 (JCM 32569), Isolated from the Gut of the Higher Termite Nasutitermes takasagoensis.</title>
        <authorList>
            <person name="Noda S."/>
            <person name="Aihara C."/>
            <person name="Yuki M."/>
            <person name="Ohkuma M."/>
        </authorList>
    </citation>
    <scope>NUCLEOTIDE SEQUENCE [LARGE SCALE GENOMIC DNA]</scope>
    <source>
        <strain evidence="2 3">NtB2</strain>
    </source>
</reference>
<keyword evidence="1" id="KW-0812">Transmembrane</keyword>
<keyword evidence="3" id="KW-1185">Reference proteome</keyword>
<accession>A0A2R5HF63</accession>
<gene>
    <name evidence="2" type="ORF">NtB2_00833</name>
</gene>
<dbReference type="RefSeq" id="WP_109245683.1">
    <property type="nucleotide sequence ID" value="NZ_BFFO01000004.1"/>
</dbReference>
<dbReference type="InterPro" id="IPR020215">
    <property type="entry name" value="EbsA-like"/>
</dbReference>
<evidence type="ECO:0000313" key="2">
    <source>
        <dbReference type="EMBL" id="GBG96709.1"/>
    </source>
</evidence>
<proteinExistence type="predicted"/>
<dbReference type="OrthoDB" id="2242347at2"/>
<evidence type="ECO:0000313" key="3">
    <source>
        <dbReference type="Proteomes" id="UP000245021"/>
    </source>
</evidence>
<keyword evidence="1" id="KW-0472">Membrane</keyword>
<name>A0A2R5HF63_9LACT</name>
<keyword evidence="1" id="KW-1133">Transmembrane helix</keyword>
<dbReference type="Pfam" id="PF17255">
    <property type="entry name" value="EbsA"/>
    <property type="match status" value="1"/>
</dbReference>
<evidence type="ECO:0008006" key="4">
    <source>
        <dbReference type="Google" id="ProtNLM"/>
    </source>
</evidence>
<organism evidence="2 3">
    <name type="scientific">Lactococcus termiticola</name>
    <dbReference type="NCBI Taxonomy" id="2169526"/>
    <lineage>
        <taxon>Bacteria</taxon>
        <taxon>Bacillati</taxon>
        <taxon>Bacillota</taxon>
        <taxon>Bacilli</taxon>
        <taxon>Lactobacillales</taxon>
        <taxon>Streptococcaceae</taxon>
        <taxon>Lactococcus</taxon>
    </lineage>
</organism>
<evidence type="ECO:0000256" key="1">
    <source>
        <dbReference type="SAM" id="Phobius"/>
    </source>
</evidence>